<comment type="caution">
    <text evidence="1">The sequence shown here is derived from an EMBL/GenBank/DDBJ whole genome shotgun (WGS) entry which is preliminary data.</text>
</comment>
<dbReference type="AlphaFoldDB" id="A0A397TF79"/>
<dbReference type="Proteomes" id="UP000265703">
    <property type="component" value="Unassembled WGS sequence"/>
</dbReference>
<organism evidence="1 2">
    <name type="scientific">Glomus cerebriforme</name>
    <dbReference type="NCBI Taxonomy" id="658196"/>
    <lineage>
        <taxon>Eukaryota</taxon>
        <taxon>Fungi</taxon>
        <taxon>Fungi incertae sedis</taxon>
        <taxon>Mucoromycota</taxon>
        <taxon>Glomeromycotina</taxon>
        <taxon>Glomeromycetes</taxon>
        <taxon>Glomerales</taxon>
        <taxon>Glomeraceae</taxon>
        <taxon>Glomus</taxon>
    </lineage>
</organism>
<evidence type="ECO:0000313" key="1">
    <source>
        <dbReference type="EMBL" id="RIA95586.1"/>
    </source>
</evidence>
<proteinExistence type="predicted"/>
<sequence>MKVGMIHLSVRKCAGCNTRAVFNIVGSDKGKFCAKHRQPEMIDIQTKLCKYTGCQKKALFAVEGSPRTFCGLHNQNGMINVASRKCAHLGCYTRPYFNILGKIQGQCCTRHKTADMVNVVNRRCEKAGCMTIPSFNLLGERSACFCEAHQNPEMVNIIGPKCNNISCQKTALYGIPGYKMSRCFTHKGKGIIAQSLHLCMISDCKKPATYGLSNPTRYKNHSTEDMIDLVQKMCSNCGLPNILIQDNKCTDCNTYAKVKVRVRLAKQLQVKNILEENNIPYEAYDSIVDNQGCSKKRPDFVIDASTHKVVLEVDEYQHKKGEYNCEVKRM</sequence>
<dbReference type="Pfam" id="PF19114">
    <property type="entry name" value="EsV_1_7_cys"/>
    <property type="match status" value="6"/>
</dbReference>
<dbReference type="OrthoDB" id="2441233at2759"/>
<keyword evidence="2" id="KW-1185">Reference proteome</keyword>
<dbReference type="EMBL" id="QKYT01000059">
    <property type="protein sequence ID" value="RIA95586.1"/>
    <property type="molecule type" value="Genomic_DNA"/>
</dbReference>
<dbReference type="SMART" id="SM01425">
    <property type="entry name" value="EsV_1_7"/>
    <property type="match status" value="5"/>
</dbReference>
<name>A0A397TF79_9GLOM</name>
<protein>
    <submittedName>
        <fullName evidence="1">Uncharacterized protein</fullName>
    </submittedName>
</protein>
<dbReference type="InterPro" id="IPR043822">
    <property type="entry name" value="EsV_1_7_cys"/>
</dbReference>
<gene>
    <name evidence="1" type="ORF">C1645_733967</name>
</gene>
<accession>A0A397TF79</accession>
<reference evidence="1 2" key="1">
    <citation type="submission" date="2018-06" db="EMBL/GenBank/DDBJ databases">
        <title>Comparative genomics reveals the genomic features of Rhizophagus irregularis, R. cerebriforme, R. diaphanum and Gigaspora rosea, and their symbiotic lifestyle signature.</title>
        <authorList>
            <person name="Morin E."/>
            <person name="San Clemente H."/>
            <person name="Chen E.C.H."/>
            <person name="De La Providencia I."/>
            <person name="Hainaut M."/>
            <person name="Kuo A."/>
            <person name="Kohler A."/>
            <person name="Murat C."/>
            <person name="Tang N."/>
            <person name="Roy S."/>
            <person name="Loubradou J."/>
            <person name="Henrissat B."/>
            <person name="Grigoriev I.V."/>
            <person name="Corradi N."/>
            <person name="Roux C."/>
            <person name="Martin F.M."/>
        </authorList>
    </citation>
    <scope>NUCLEOTIDE SEQUENCE [LARGE SCALE GENOMIC DNA]</scope>
    <source>
        <strain evidence="1 2">DAOM 227022</strain>
    </source>
</reference>
<dbReference type="Gene3D" id="6.10.140.110">
    <property type="match status" value="1"/>
</dbReference>
<evidence type="ECO:0000313" key="2">
    <source>
        <dbReference type="Proteomes" id="UP000265703"/>
    </source>
</evidence>